<dbReference type="GO" id="GO:0016779">
    <property type="term" value="F:nucleotidyltransferase activity"/>
    <property type="evidence" value="ECO:0007669"/>
    <property type="project" value="UniProtKB-KW"/>
</dbReference>
<evidence type="ECO:0000259" key="3">
    <source>
        <dbReference type="Pfam" id="PF00483"/>
    </source>
</evidence>
<gene>
    <name evidence="4" type="ORF">A3B92_03505</name>
</gene>
<dbReference type="InterPro" id="IPR050065">
    <property type="entry name" value="GlmU-like"/>
</dbReference>
<sequence>MIKKIVIFAGGRGTRMKDLSLDKPKHLIEVGGKPFLHHLLKNVSNAGFREIIMVTGYLSLKMEEFIRRYKKEFPFFSAVNQFELFGEEKYGTLMPLLAVKDIVKDEQFAAVMGDNLYSLDDLRNFQTLGDSYCYVGGYRVADPAKYGTIVAGEDNLLIRIDERNPNPVSNRINSGMYKFTPEIYEAAEKVGLSPRGEYEITDALSLLAKRQKVKVTDLKNFWLDFGKPEDVGKMTLFLKRNSLGK</sequence>
<accession>A0A1G1ZFL7</accession>
<organism evidence="4 5">
    <name type="scientific">Candidatus Harrisonbacteria bacterium RIFCSPHIGHO2_02_FULL_42_16</name>
    <dbReference type="NCBI Taxonomy" id="1798404"/>
    <lineage>
        <taxon>Bacteria</taxon>
        <taxon>Candidatus Harrisoniibacteriota</taxon>
    </lineage>
</organism>
<dbReference type="STRING" id="1798404.A3B92_03505"/>
<dbReference type="Gene3D" id="3.90.550.10">
    <property type="entry name" value="Spore Coat Polysaccharide Biosynthesis Protein SpsA, Chain A"/>
    <property type="match status" value="1"/>
</dbReference>
<comment type="caution">
    <text evidence="4">The sequence shown here is derived from an EMBL/GenBank/DDBJ whole genome shotgun (WGS) entry which is preliminary data.</text>
</comment>
<dbReference type="EMBL" id="MHJG01000024">
    <property type="protein sequence ID" value="OGY63301.1"/>
    <property type="molecule type" value="Genomic_DNA"/>
</dbReference>
<dbReference type="PANTHER" id="PTHR43584:SF8">
    <property type="entry name" value="N-ACETYLMURAMATE ALPHA-1-PHOSPHATE URIDYLYLTRANSFERASE"/>
    <property type="match status" value="1"/>
</dbReference>
<evidence type="ECO:0000256" key="2">
    <source>
        <dbReference type="ARBA" id="ARBA00022695"/>
    </source>
</evidence>
<dbReference type="Pfam" id="PF00483">
    <property type="entry name" value="NTP_transferase"/>
    <property type="match status" value="1"/>
</dbReference>
<evidence type="ECO:0000313" key="4">
    <source>
        <dbReference type="EMBL" id="OGY63301.1"/>
    </source>
</evidence>
<evidence type="ECO:0000256" key="1">
    <source>
        <dbReference type="ARBA" id="ARBA00022679"/>
    </source>
</evidence>
<dbReference type="AlphaFoldDB" id="A0A1G1ZFL7"/>
<dbReference type="CDD" id="cd04181">
    <property type="entry name" value="NTP_transferase"/>
    <property type="match status" value="1"/>
</dbReference>
<keyword evidence="2" id="KW-0548">Nucleotidyltransferase</keyword>
<dbReference type="InterPro" id="IPR005835">
    <property type="entry name" value="NTP_transferase_dom"/>
</dbReference>
<dbReference type="InterPro" id="IPR029044">
    <property type="entry name" value="Nucleotide-diphossugar_trans"/>
</dbReference>
<dbReference type="SUPFAM" id="SSF53448">
    <property type="entry name" value="Nucleotide-diphospho-sugar transferases"/>
    <property type="match status" value="1"/>
</dbReference>
<evidence type="ECO:0000313" key="5">
    <source>
        <dbReference type="Proteomes" id="UP000177960"/>
    </source>
</evidence>
<reference evidence="4 5" key="1">
    <citation type="journal article" date="2016" name="Nat. Commun.">
        <title>Thousands of microbial genomes shed light on interconnected biogeochemical processes in an aquifer system.</title>
        <authorList>
            <person name="Anantharaman K."/>
            <person name="Brown C.T."/>
            <person name="Hug L.A."/>
            <person name="Sharon I."/>
            <person name="Castelle C.J."/>
            <person name="Probst A.J."/>
            <person name="Thomas B.C."/>
            <person name="Singh A."/>
            <person name="Wilkins M.J."/>
            <person name="Karaoz U."/>
            <person name="Brodie E.L."/>
            <person name="Williams K.H."/>
            <person name="Hubbard S.S."/>
            <person name="Banfield J.F."/>
        </authorList>
    </citation>
    <scope>NUCLEOTIDE SEQUENCE [LARGE SCALE GENOMIC DNA]</scope>
</reference>
<feature type="domain" description="Nucleotidyl transferase" evidence="3">
    <location>
        <begin position="5"/>
        <end position="238"/>
    </location>
</feature>
<dbReference type="PANTHER" id="PTHR43584">
    <property type="entry name" value="NUCLEOTIDYL TRANSFERASE"/>
    <property type="match status" value="1"/>
</dbReference>
<dbReference type="Proteomes" id="UP000177960">
    <property type="component" value="Unassembled WGS sequence"/>
</dbReference>
<keyword evidence="1" id="KW-0808">Transferase</keyword>
<name>A0A1G1ZFL7_9BACT</name>
<protein>
    <recommendedName>
        <fullName evidence="3">Nucleotidyl transferase domain-containing protein</fullName>
    </recommendedName>
</protein>
<proteinExistence type="predicted"/>